<keyword evidence="5 6" id="KW-0472">Membrane</keyword>
<keyword evidence="7" id="KW-1185">Reference proteome</keyword>
<dbReference type="RefSeq" id="XP_050560956.1">
    <property type="nucleotide sequence ID" value="XM_050704999.1"/>
</dbReference>
<comment type="caution">
    <text evidence="6">Lacks conserved residue(s) required for the propagation of feature annotation.</text>
</comment>
<evidence type="ECO:0000256" key="2">
    <source>
        <dbReference type="ARBA" id="ARBA00022475"/>
    </source>
</evidence>
<comment type="function">
    <text evidence="6">Gustatory receptor which mediates acceptance or avoidance behavior, depending on its substrates.</text>
</comment>
<protein>
    <recommendedName>
        <fullName evidence="6">Gustatory receptor</fullName>
    </recommendedName>
</protein>
<keyword evidence="4 6" id="KW-1133">Transmembrane helix</keyword>
<evidence type="ECO:0000313" key="8">
    <source>
        <dbReference type="RefSeq" id="XP_050560956.1"/>
    </source>
</evidence>
<accession>A0A9R0E9S5</accession>
<keyword evidence="3 6" id="KW-0812">Transmembrane</keyword>
<evidence type="ECO:0000256" key="3">
    <source>
        <dbReference type="ARBA" id="ARBA00022692"/>
    </source>
</evidence>
<comment type="subcellular location">
    <subcellularLocation>
        <location evidence="1 6">Cell membrane</location>
        <topology evidence="1 6">Multi-pass membrane protein</topology>
    </subcellularLocation>
</comment>
<dbReference type="Proteomes" id="UP000829999">
    <property type="component" value="Chromosome 26"/>
</dbReference>
<organism evidence="7 8">
    <name type="scientific">Spodoptera frugiperda</name>
    <name type="common">Fall armyworm</name>
    <dbReference type="NCBI Taxonomy" id="7108"/>
    <lineage>
        <taxon>Eukaryota</taxon>
        <taxon>Metazoa</taxon>
        <taxon>Ecdysozoa</taxon>
        <taxon>Arthropoda</taxon>
        <taxon>Hexapoda</taxon>
        <taxon>Insecta</taxon>
        <taxon>Pterygota</taxon>
        <taxon>Neoptera</taxon>
        <taxon>Endopterygota</taxon>
        <taxon>Lepidoptera</taxon>
        <taxon>Glossata</taxon>
        <taxon>Ditrysia</taxon>
        <taxon>Noctuoidea</taxon>
        <taxon>Noctuidae</taxon>
        <taxon>Amphipyrinae</taxon>
        <taxon>Spodoptera</taxon>
    </lineage>
</organism>
<dbReference type="InterPro" id="IPR013604">
    <property type="entry name" value="7TM_chemorcpt"/>
</dbReference>
<keyword evidence="6" id="KW-0807">Transducer</keyword>
<keyword evidence="2 6" id="KW-1003">Cell membrane</keyword>
<dbReference type="AlphaFoldDB" id="A0A9R0E9S5"/>
<comment type="similarity">
    <text evidence="6">Belongs to the insect chemoreceptor superfamily. Gustatory receptor (GR) family.</text>
</comment>
<dbReference type="Pfam" id="PF08395">
    <property type="entry name" value="7tm_7"/>
    <property type="match status" value="1"/>
</dbReference>
<sequence length="379" mass="44251">MTLNLTPLKYLLFIENITCVFRNYSHLTRCARILTFAWFLLEVISILTNALVNFALEDEIHIRAQRIYFLTSIGFSLYVMVAAVYYSKKFYSLLLNFDAFYNIFDDRIYNQTLLRAQKVLTVTIVSFCLMKIVTSTAVRLSNRRGTENMYKAILYNYNFNFTDFRYLFEYFVLYSILFVICEQLRTITRSIDREMSLSRERRENVEHAGDLSSATVSHDKINKWVKAYENINDTSNLCNAMFSIQLTVMILIVTVYYIILMYSITLISVEGSQTMTTSMFAHFFSMAVFLIALFVISRAGQKVQNSSLQLRQKLCELCVYTLDNEECYKLAKDLLRCVRTRPVRIHVFGTLDVEMSMLPSIVTFFTTYTVIALQFNNVL</sequence>
<dbReference type="GO" id="GO:0050909">
    <property type="term" value="P:sensory perception of taste"/>
    <property type="evidence" value="ECO:0007669"/>
    <property type="project" value="InterPro"/>
</dbReference>
<evidence type="ECO:0000256" key="4">
    <source>
        <dbReference type="ARBA" id="ARBA00022989"/>
    </source>
</evidence>
<dbReference type="GO" id="GO:0005886">
    <property type="term" value="C:plasma membrane"/>
    <property type="evidence" value="ECO:0007669"/>
    <property type="project" value="UniProtKB-SubCell"/>
</dbReference>
<dbReference type="GO" id="GO:0007165">
    <property type="term" value="P:signal transduction"/>
    <property type="evidence" value="ECO:0007669"/>
    <property type="project" value="UniProtKB-KW"/>
</dbReference>
<reference evidence="8" key="1">
    <citation type="submission" date="2025-08" db="UniProtKB">
        <authorList>
            <consortium name="RefSeq"/>
        </authorList>
    </citation>
    <scope>IDENTIFICATION</scope>
    <source>
        <tissue evidence="8">Whole larval tissue</tissue>
    </source>
</reference>
<feature type="transmembrane region" description="Helical" evidence="6">
    <location>
        <begin position="279"/>
        <end position="296"/>
    </location>
</feature>
<evidence type="ECO:0000256" key="1">
    <source>
        <dbReference type="ARBA" id="ARBA00004651"/>
    </source>
</evidence>
<gene>
    <name evidence="8" type="primary">LOC118264669</name>
</gene>
<feature type="transmembrane region" description="Helical" evidence="6">
    <location>
        <begin position="246"/>
        <end position="267"/>
    </location>
</feature>
<dbReference type="OrthoDB" id="6930543at2759"/>
<feature type="transmembrane region" description="Helical" evidence="6">
    <location>
        <begin position="33"/>
        <end position="55"/>
    </location>
</feature>
<feature type="transmembrane region" description="Helical" evidence="6">
    <location>
        <begin position="67"/>
        <end position="86"/>
    </location>
</feature>
<dbReference type="GeneID" id="118264669"/>
<evidence type="ECO:0000256" key="6">
    <source>
        <dbReference type="RuleBase" id="RU363108"/>
    </source>
</evidence>
<evidence type="ECO:0000256" key="5">
    <source>
        <dbReference type="ARBA" id="ARBA00023136"/>
    </source>
</evidence>
<keyword evidence="6" id="KW-0675">Receptor</keyword>
<evidence type="ECO:0000313" key="7">
    <source>
        <dbReference type="Proteomes" id="UP000829999"/>
    </source>
</evidence>
<name>A0A9R0E9S5_SPOFR</name>
<proteinExistence type="inferred from homology"/>